<sequence length="147" mass="15967">MRFWLVRSLLLFASMVAVGCAHRPTPPLSDDMARVTLDTISPTDELSAYRLDGELVDGLQFPDIDPGPHEVRVRFRYEAPGRVSAGGLATEVQRRSCIMAVNFDGFAAGEEYRLVANRLGWTSVGWLESAAGDKLASAEVIRCGPGA</sequence>
<proteinExistence type="predicted"/>
<evidence type="ECO:0008006" key="2">
    <source>
        <dbReference type="Google" id="ProtNLM"/>
    </source>
</evidence>
<dbReference type="PROSITE" id="PS51257">
    <property type="entry name" value="PROKAR_LIPOPROTEIN"/>
    <property type="match status" value="1"/>
</dbReference>
<reference evidence="1" key="1">
    <citation type="journal article" date="2015" name="Nature">
        <title>Complex archaea that bridge the gap between prokaryotes and eukaryotes.</title>
        <authorList>
            <person name="Spang A."/>
            <person name="Saw J.H."/>
            <person name="Jorgensen S.L."/>
            <person name="Zaremba-Niedzwiedzka K."/>
            <person name="Martijn J."/>
            <person name="Lind A.E."/>
            <person name="van Eijk R."/>
            <person name="Schleper C."/>
            <person name="Guy L."/>
            <person name="Ettema T.J."/>
        </authorList>
    </citation>
    <scope>NUCLEOTIDE SEQUENCE</scope>
</reference>
<dbReference type="EMBL" id="LAZR01000106">
    <property type="protein sequence ID" value="KKN90990.1"/>
    <property type="molecule type" value="Genomic_DNA"/>
</dbReference>
<evidence type="ECO:0000313" key="1">
    <source>
        <dbReference type="EMBL" id="KKN90990.1"/>
    </source>
</evidence>
<organism evidence="1">
    <name type="scientific">marine sediment metagenome</name>
    <dbReference type="NCBI Taxonomy" id="412755"/>
    <lineage>
        <taxon>unclassified sequences</taxon>
        <taxon>metagenomes</taxon>
        <taxon>ecological metagenomes</taxon>
    </lineage>
</organism>
<name>A0A0F9UCT5_9ZZZZ</name>
<dbReference type="AlphaFoldDB" id="A0A0F9UCT5"/>
<accession>A0A0F9UCT5</accession>
<gene>
    <name evidence="1" type="ORF">LCGC14_0221920</name>
</gene>
<protein>
    <recommendedName>
        <fullName evidence="2">Lipoprotein</fullName>
    </recommendedName>
</protein>
<comment type="caution">
    <text evidence="1">The sequence shown here is derived from an EMBL/GenBank/DDBJ whole genome shotgun (WGS) entry which is preliminary data.</text>
</comment>